<dbReference type="InterPro" id="IPR041522">
    <property type="entry name" value="CdaR_GGDEF"/>
</dbReference>
<dbReference type="InterPro" id="IPR051448">
    <property type="entry name" value="CdaR-like_regulators"/>
</dbReference>
<dbReference type="Pfam" id="PF13556">
    <property type="entry name" value="HTH_30"/>
    <property type="match status" value="1"/>
</dbReference>
<dbReference type="PANTHER" id="PTHR33744:SF1">
    <property type="entry name" value="DNA-BINDING TRANSCRIPTIONAL ACTIVATOR ADER"/>
    <property type="match status" value="1"/>
</dbReference>
<dbReference type="AlphaFoldDB" id="A0A0W8E508"/>
<feature type="domain" description="PucR C-terminal helix-turn-helix" evidence="2">
    <location>
        <begin position="328"/>
        <end position="386"/>
    </location>
</feature>
<reference evidence="4" key="1">
    <citation type="journal article" date="2015" name="Proc. Natl. Acad. Sci. U.S.A.">
        <title>Networks of energetic and metabolic interactions define dynamics in microbial communities.</title>
        <authorList>
            <person name="Embree M."/>
            <person name="Liu J.K."/>
            <person name="Al-Bassam M.M."/>
            <person name="Zengler K."/>
        </authorList>
    </citation>
    <scope>NUCLEOTIDE SEQUENCE</scope>
</reference>
<dbReference type="EMBL" id="LNQE01001870">
    <property type="protein sequence ID" value="KUG03736.1"/>
    <property type="molecule type" value="Genomic_DNA"/>
</dbReference>
<gene>
    <name evidence="4" type="ORF">ASZ90_018879</name>
</gene>
<dbReference type="InterPro" id="IPR025736">
    <property type="entry name" value="PucR_C-HTH_dom"/>
</dbReference>
<dbReference type="Gene3D" id="1.10.10.2840">
    <property type="entry name" value="PucR C-terminal helix-turn-helix domain"/>
    <property type="match status" value="1"/>
</dbReference>
<proteinExistence type="inferred from homology"/>
<sequence length="397" mass="45360">MALARIAAKSVYQLVDGVLDEGLGFAASYLEKMINRSIIITDCNGHIHYPELTGNPEEITDLFINLPTHVNQKEPYYHEWEKSLYYPVPYNGASAFIIVRNLPLKMLALTIPILDEVKLAVKCYFSKITTCKNTFEKELGEYLLYKNNADIKDIVKLSGEKLDLDHPYLVCIVEAETMGPVDWQLVTSYTREYLKRVTIDVISIASTDHLLLVIPGTFNKHNLEAESEALNPVNSNDLKIFLDQKFNISTCHGTGQIYPLLELRKSYTEARTALTLPRLLGQKGTVQKYSDLGIFSILFSQDAASLKNYSFNTLGRLLEYDEKTEGKLLPTLRELLDNCYNFKETADKLFVHINTLYYRINKIEEILELDLSQMLTRVNLYTAIKVWDTLELNGFLN</sequence>
<comment type="similarity">
    <text evidence="1">Belongs to the CdaR family.</text>
</comment>
<accession>A0A0W8E508</accession>
<comment type="caution">
    <text evidence="4">The sequence shown here is derived from an EMBL/GenBank/DDBJ whole genome shotgun (WGS) entry which is preliminary data.</text>
</comment>
<evidence type="ECO:0000313" key="4">
    <source>
        <dbReference type="EMBL" id="KUG03736.1"/>
    </source>
</evidence>
<protein>
    <submittedName>
        <fullName evidence="4">Regulator of polyketide synthase expression</fullName>
    </submittedName>
</protein>
<organism evidence="4">
    <name type="scientific">hydrocarbon metagenome</name>
    <dbReference type="NCBI Taxonomy" id="938273"/>
    <lineage>
        <taxon>unclassified sequences</taxon>
        <taxon>metagenomes</taxon>
        <taxon>ecological metagenomes</taxon>
    </lineage>
</organism>
<evidence type="ECO:0000259" key="3">
    <source>
        <dbReference type="Pfam" id="PF17853"/>
    </source>
</evidence>
<dbReference type="PANTHER" id="PTHR33744">
    <property type="entry name" value="CARBOHYDRATE DIACID REGULATOR"/>
    <property type="match status" value="1"/>
</dbReference>
<evidence type="ECO:0000256" key="1">
    <source>
        <dbReference type="ARBA" id="ARBA00006754"/>
    </source>
</evidence>
<dbReference type="InterPro" id="IPR042070">
    <property type="entry name" value="PucR_C-HTH_sf"/>
</dbReference>
<evidence type="ECO:0000259" key="2">
    <source>
        <dbReference type="Pfam" id="PF13556"/>
    </source>
</evidence>
<name>A0A0W8E508_9ZZZZ</name>
<dbReference type="Pfam" id="PF17853">
    <property type="entry name" value="GGDEF_2"/>
    <property type="match status" value="1"/>
</dbReference>
<feature type="domain" description="CdaR GGDEF-like" evidence="3">
    <location>
        <begin position="162"/>
        <end position="275"/>
    </location>
</feature>